<dbReference type="EMBL" id="VUOC01000004">
    <property type="protein sequence ID" value="KAA2239448.1"/>
    <property type="molecule type" value="Genomic_DNA"/>
</dbReference>
<feature type="signal peptide" evidence="1">
    <location>
        <begin position="1"/>
        <end position="22"/>
    </location>
</feature>
<dbReference type="SUPFAM" id="SSF51126">
    <property type="entry name" value="Pectin lyase-like"/>
    <property type="match status" value="1"/>
</dbReference>
<evidence type="ECO:0008006" key="4">
    <source>
        <dbReference type="Google" id="ProtNLM"/>
    </source>
</evidence>
<evidence type="ECO:0000256" key="1">
    <source>
        <dbReference type="SAM" id="SignalP"/>
    </source>
</evidence>
<proteinExistence type="predicted"/>
<keyword evidence="3" id="KW-1185">Reference proteome</keyword>
<feature type="chain" id="PRO_5022706296" description="Parallel beta helix pectate lyase-like protein" evidence="1">
    <location>
        <begin position="23"/>
        <end position="470"/>
    </location>
</feature>
<evidence type="ECO:0000313" key="2">
    <source>
        <dbReference type="EMBL" id="KAA2239448.1"/>
    </source>
</evidence>
<evidence type="ECO:0000313" key="3">
    <source>
        <dbReference type="Proteomes" id="UP000324611"/>
    </source>
</evidence>
<comment type="caution">
    <text evidence="2">The sequence shown here is derived from an EMBL/GenBank/DDBJ whole genome shotgun (WGS) entry which is preliminary data.</text>
</comment>
<dbReference type="PROSITE" id="PS51257">
    <property type="entry name" value="PROKAR_LIPOPROTEIN"/>
    <property type="match status" value="1"/>
</dbReference>
<name>A0A5B2VL62_9BACT</name>
<gene>
    <name evidence="2" type="ORF">F0L74_24925</name>
</gene>
<sequence>MKKRLVPVCCLAAMLMAACSKSDTDVNIQPNDPAEGSYIADGDTLNTKGGSNGRNIKGILKAGSTYYLYSDYADAVVNTGDTLIIQSGVKVLFAGPSTGPKAIGTQGHAPGLIVNGTLLVLGAKASPVLFTVQDPALRSDPAKDPQSPNTDPAFKGYWGGIQGGVTSGDIIIKWAHLEYLGGLAPATDPARPNKARYGIFTQNPKANFVLEDCWLYGSFDDMVRVAGGKFEILRNTFEKVGFQAGECVNVKSGSVGDIAYNLVLGGTGNAFKSANAGGLSPQANANIYNNTIVNTGYRQAKVGEGGSLDFENGGSGLCYNNLLVNCAFGLAIMGGGSSVPIADTANIDYGNTYNYGDKTSITSQFLPSGYITAQQPTDINGGNATTPGANNPLFVNYPLPVPAGFDFINNDFVGNYNFRLQANSPAVGKGYTGFAAYGSVKKDATYGATEITPPGKDIGAFQQDNTGNQH</sequence>
<organism evidence="2 3">
    <name type="scientific">Chitinophaga agrisoli</name>
    <dbReference type="NCBI Taxonomy" id="2607653"/>
    <lineage>
        <taxon>Bacteria</taxon>
        <taxon>Pseudomonadati</taxon>
        <taxon>Bacteroidota</taxon>
        <taxon>Chitinophagia</taxon>
        <taxon>Chitinophagales</taxon>
        <taxon>Chitinophagaceae</taxon>
        <taxon>Chitinophaga</taxon>
    </lineage>
</organism>
<accession>A0A5B2VL62</accession>
<reference evidence="2 3" key="1">
    <citation type="submission" date="2019-09" db="EMBL/GenBank/DDBJ databases">
        <title>Chitinophaga ginsengihumi sp. nov., isolated from soil of ginseng rhizosphere.</title>
        <authorList>
            <person name="Lee J."/>
        </authorList>
    </citation>
    <scope>NUCLEOTIDE SEQUENCE [LARGE SCALE GENOMIC DNA]</scope>
    <source>
        <strain evidence="2 3">BN140078</strain>
    </source>
</reference>
<keyword evidence="1" id="KW-0732">Signal</keyword>
<dbReference type="InterPro" id="IPR011050">
    <property type="entry name" value="Pectin_lyase_fold/virulence"/>
</dbReference>
<dbReference type="RefSeq" id="WP_149840627.1">
    <property type="nucleotide sequence ID" value="NZ_VUOC01000004.1"/>
</dbReference>
<reference evidence="2 3" key="2">
    <citation type="submission" date="2019-09" db="EMBL/GenBank/DDBJ databases">
        <authorList>
            <person name="Jin C."/>
        </authorList>
    </citation>
    <scope>NUCLEOTIDE SEQUENCE [LARGE SCALE GENOMIC DNA]</scope>
    <source>
        <strain evidence="2 3">BN140078</strain>
    </source>
</reference>
<protein>
    <recommendedName>
        <fullName evidence="4">Parallel beta helix pectate lyase-like protein</fullName>
    </recommendedName>
</protein>
<dbReference type="Proteomes" id="UP000324611">
    <property type="component" value="Unassembled WGS sequence"/>
</dbReference>
<dbReference type="AlphaFoldDB" id="A0A5B2VL62"/>